<dbReference type="KEGG" id="fli:Fleli_1751"/>
<dbReference type="PROSITE" id="PS51257">
    <property type="entry name" value="PROKAR_LIPOPROTEIN"/>
    <property type="match status" value="1"/>
</dbReference>
<evidence type="ECO:0008006" key="4">
    <source>
        <dbReference type="Google" id="ProtNLM"/>
    </source>
</evidence>
<protein>
    <recommendedName>
        <fullName evidence="4">Lipoprotein</fullName>
    </recommendedName>
</protein>
<evidence type="ECO:0000256" key="1">
    <source>
        <dbReference type="SAM" id="SignalP"/>
    </source>
</evidence>
<dbReference type="STRING" id="880071.Fleli_1751"/>
<feature type="signal peptide" evidence="1">
    <location>
        <begin position="1"/>
        <end position="20"/>
    </location>
</feature>
<feature type="chain" id="PRO_5003685784" description="Lipoprotein" evidence="1">
    <location>
        <begin position="21"/>
        <end position="280"/>
    </location>
</feature>
<dbReference type="AlphaFoldDB" id="I4AJL5"/>
<proteinExistence type="predicted"/>
<sequence precursor="true">MKFYILSILLFLFSCSQKPATDNEKSYFTEGQKTEDKKEVKKYDFLSYTNSQLDSFFQVSRDSLLDFVSKNEFEKDTIISNGFSQVIYGVATNGFPAIVFIENKFCDIGGENFECKSFLYHTKNKNLQLIKIFINQTPSLYDWYGNEIERRDVNFDNKIDIIIKRPWHMVSREIVDYLLVMNSDSNKIKLITSTDRLLTNEKKQRVISFIDGGNCCTHHKIINKWQNDSLVEIKHLEKSYSYQEGKGTLEEFIIKNSKETKVKSQKISFDDAEKYFEKYQ</sequence>
<name>I4AJL5_BERLS</name>
<dbReference type="HOGENOM" id="CLU_993067_0_0_10"/>
<reference evidence="3" key="1">
    <citation type="submission" date="2012-06" db="EMBL/GenBank/DDBJ databases">
        <title>The complete genome of Flexibacter litoralis DSM 6794.</title>
        <authorList>
            <person name="Lucas S."/>
            <person name="Copeland A."/>
            <person name="Lapidus A."/>
            <person name="Glavina del Rio T."/>
            <person name="Dalin E."/>
            <person name="Tice H."/>
            <person name="Bruce D."/>
            <person name="Goodwin L."/>
            <person name="Pitluck S."/>
            <person name="Peters L."/>
            <person name="Ovchinnikova G."/>
            <person name="Lu M."/>
            <person name="Kyrpides N."/>
            <person name="Mavromatis K."/>
            <person name="Ivanova N."/>
            <person name="Brettin T."/>
            <person name="Detter J.C."/>
            <person name="Han C."/>
            <person name="Larimer F."/>
            <person name="Land M."/>
            <person name="Hauser L."/>
            <person name="Markowitz V."/>
            <person name="Cheng J.-F."/>
            <person name="Hugenholtz P."/>
            <person name="Woyke T."/>
            <person name="Wu D."/>
            <person name="Spring S."/>
            <person name="Lang E."/>
            <person name="Kopitz M."/>
            <person name="Brambilla E."/>
            <person name="Klenk H.-P."/>
            <person name="Eisen J.A."/>
        </authorList>
    </citation>
    <scope>NUCLEOTIDE SEQUENCE [LARGE SCALE GENOMIC DNA]</scope>
    <source>
        <strain evidence="3">ATCC 23117 / DSM 6794 / NBRC 15988 / NCIMB 1366 / Sio-4</strain>
    </source>
</reference>
<evidence type="ECO:0000313" key="2">
    <source>
        <dbReference type="EMBL" id="AFM04150.1"/>
    </source>
</evidence>
<gene>
    <name evidence="2" type="ordered locus">Fleli_1751</name>
</gene>
<organism evidence="2 3">
    <name type="scientific">Bernardetia litoralis (strain ATCC 23117 / DSM 6794 / NBRC 15988 / NCIMB 1366 / Fx l1 / Sio-4)</name>
    <name type="common">Flexibacter litoralis</name>
    <dbReference type="NCBI Taxonomy" id="880071"/>
    <lineage>
        <taxon>Bacteria</taxon>
        <taxon>Pseudomonadati</taxon>
        <taxon>Bacteroidota</taxon>
        <taxon>Cytophagia</taxon>
        <taxon>Cytophagales</taxon>
        <taxon>Bernardetiaceae</taxon>
        <taxon>Bernardetia</taxon>
    </lineage>
</organism>
<accession>I4AJL5</accession>
<dbReference type="RefSeq" id="WP_014797605.1">
    <property type="nucleotide sequence ID" value="NC_018018.1"/>
</dbReference>
<evidence type="ECO:0000313" key="3">
    <source>
        <dbReference type="Proteomes" id="UP000006054"/>
    </source>
</evidence>
<dbReference type="EMBL" id="CP003345">
    <property type="protein sequence ID" value="AFM04150.1"/>
    <property type="molecule type" value="Genomic_DNA"/>
</dbReference>
<dbReference type="Proteomes" id="UP000006054">
    <property type="component" value="Chromosome"/>
</dbReference>
<keyword evidence="3" id="KW-1185">Reference proteome</keyword>
<keyword evidence="1" id="KW-0732">Signal</keyword>